<dbReference type="Gene3D" id="3.40.50.300">
    <property type="entry name" value="P-loop containing nucleotide triphosphate hydrolases"/>
    <property type="match status" value="1"/>
</dbReference>
<gene>
    <name evidence="1" type="ORF">KAK11_11685</name>
</gene>
<reference evidence="1 2" key="1">
    <citation type="submission" date="2021-04" db="EMBL/GenBank/DDBJ databases">
        <title>The genome sequence of type strain Ideonella paludis KCTC 32238.</title>
        <authorList>
            <person name="Liu Y."/>
        </authorList>
    </citation>
    <scope>NUCLEOTIDE SEQUENCE [LARGE SCALE GENOMIC DNA]</scope>
    <source>
        <strain evidence="1 2">KCTC 32238</strain>
    </source>
</reference>
<evidence type="ECO:0000313" key="1">
    <source>
        <dbReference type="EMBL" id="MBQ0935989.1"/>
    </source>
</evidence>
<organism evidence="1 2">
    <name type="scientific">Ideonella paludis</name>
    <dbReference type="NCBI Taxonomy" id="1233411"/>
    <lineage>
        <taxon>Bacteria</taxon>
        <taxon>Pseudomonadati</taxon>
        <taxon>Pseudomonadota</taxon>
        <taxon>Betaproteobacteria</taxon>
        <taxon>Burkholderiales</taxon>
        <taxon>Sphaerotilaceae</taxon>
        <taxon>Ideonella</taxon>
    </lineage>
</organism>
<protein>
    <submittedName>
        <fullName evidence="1">DUF2478 domain-containing protein</fullName>
    </submittedName>
</protein>
<dbReference type="Proteomes" id="UP000672097">
    <property type="component" value="Unassembled WGS sequence"/>
</dbReference>
<keyword evidence="2" id="KW-1185">Reference proteome</keyword>
<dbReference type="Pfam" id="PF10649">
    <property type="entry name" value="DUF2478"/>
    <property type="match status" value="1"/>
</dbReference>
<name>A0ABS5DY37_9BURK</name>
<comment type="caution">
    <text evidence="1">The sequence shown here is derived from an EMBL/GenBank/DDBJ whole genome shotgun (WGS) entry which is preliminary data.</text>
</comment>
<proteinExistence type="predicted"/>
<dbReference type="InterPro" id="IPR027417">
    <property type="entry name" value="P-loop_NTPase"/>
</dbReference>
<dbReference type="EMBL" id="JAGQDG010000004">
    <property type="protein sequence ID" value="MBQ0935989.1"/>
    <property type="molecule type" value="Genomic_DNA"/>
</dbReference>
<dbReference type="InterPro" id="IPR018912">
    <property type="entry name" value="DUF2478"/>
</dbReference>
<sequence>MQHPEIKMAALHDDGTGNVHALLRALVAEWRAQGRDVQGLVTRPGPPGAACSADMVLVDVVTGDEYLISQNLGKDAQGCRADPAGFARASQVLRRAADAPAALAVSNRFGKLESLGEGFADELMALLSAEVPVLTVVSAQHREAWDTFTGGAPVLAAEAEVVRRWAGLGPQLAGAVAVG</sequence>
<accession>A0ABS5DY37</accession>
<dbReference type="RefSeq" id="WP_210809300.1">
    <property type="nucleotide sequence ID" value="NZ_JAGQDG010000004.1"/>
</dbReference>
<evidence type="ECO:0000313" key="2">
    <source>
        <dbReference type="Proteomes" id="UP000672097"/>
    </source>
</evidence>